<dbReference type="InterPro" id="IPR010496">
    <property type="entry name" value="AL/BT2_dom"/>
</dbReference>
<dbReference type="EMBL" id="BMXF01000001">
    <property type="protein sequence ID" value="GHB65655.1"/>
    <property type="molecule type" value="Genomic_DNA"/>
</dbReference>
<evidence type="ECO:0000259" key="1">
    <source>
        <dbReference type="Pfam" id="PF06439"/>
    </source>
</evidence>
<dbReference type="Pfam" id="PF06439">
    <property type="entry name" value="3keto-disac_hyd"/>
    <property type="match status" value="1"/>
</dbReference>
<keyword evidence="2" id="KW-0378">Hydrolase</keyword>
<protein>
    <submittedName>
        <fullName evidence="2">Large multifunctional protein-glycosyl hydrolase</fullName>
    </submittedName>
</protein>
<organism evidence="2 3">
    <name type="scientific">Persicitalea jodogahamensis</name>
    <dbReference type="NCBI Taxonomy" id="402147"/>
    <lineage>
        <taxon>Bacteria</taxon>
        <taxon>Pseudomonadati</taxon>
        <taxon>Bacteroidota</taxon>
        <taxon>Cytophagia</taxon>
        <taxon>Cytophagales</taxon>
        <taxon>Spirosomataceae</taxon>
        <taxon>Persicitalea</taxon>
    </lineage>
</organism>
<dbReference type="AlphaFoldDB" id="A0A8J3D389"/>
<dbReference type="Gene3D" id="2.60.120.560">
    <property type="entry name" value="Exo-inulinase, domain 1"/>
    <property type="match status" value="1"/>
</dbReference>
<dbReference type="GO" id="GO:0016787">
    <property type="term" value="F:hydrolase activity"/>
    <property type="evidence" value="ECO:0007669"/>
    <property type="project" value="UniProtKB-KW"/>
</dbReference>
<keyword evidence="3" id="KW-1185">Reference proteome</keyword>
<accession>A0A8J3D389</accession>
<comment type="caution">
    <text evidence="2">The sequence shown here is derived from an EMBL/GenBank/DDBJ whole genome shotgun (WGS) entry which is preliminary data.</text>
</comment>
<evidence type="ECO:0000313" key="2">
    <source>
        <dbReference type="EMBL" id="GHB65655.1"/>
    </source>
</evidence>
<proteinExistence type="predicted"/>
<gene>
    <name evidence="2" type="ORF">GCM10007390_19720</name>
</gene>
<reference evidence="2 3" key="1">
    <citation type="journal article" date="2014" name="Int. J. Syst. Evol. Microbiol.">
        <title>Complete genome sequence of Corynebacterium casei LMG S-19264T (=DSM 44701T), isolated from a smear-ripened cheese.</title>
        <authorList>
            <consortium name="US DOE Joint Genome Institute (JGI-PGF)"/>
            <person name="Walter F."/>
            <person name="Albersmeier A."/>
            <person name="Kalinowski J."/>
            <person name="Ruckert C."/>
        </authorList>
    </citation>
    <scope>NUCLEOTIDE SEQUENCE [LARGE SCALE GENOMIC DNA]</scope>
    <source>
        <strain evidence="2 3">KCTC 12866</strain>
    </source>
</reference>
<name>A0A8J3D389_9BACT</name>
<evidence type="ECO:0000313" key="3">
    <source>
        <dbReference type="Proteomes" id="UP000598271"/>
    </source>
</evidence>
<feature type="domain" description="3-keto-alpha-glucoside-1,2-lyase/3-keto-2-hydroxy-glucal hydratase" evidence="1">
    <location>
        <begin position="125"/>
        <end position="289"/>
    </location>
</feature>
<sequence length="293" mass="31759">MNAHAKPLASPLEGRWDITVDVAGKASPSWLEVSHSGTRTLVGRFVSVSGSARPISEVHFKDGKFNFSIPPQWEKGEGDFSVEGTLDGDKISGTLTTPEGKKHSWTGVRAPALRRATAPAWDKPVKLTEGNTIKGWHAAGTNQWTIKDGVLKSEKSGANLITDEKYDDFKLHVEFRIPKGSNSGVYLRGRYEVQVTDGKGLEPAVDQLGAVYGFLTPSEMVAKEPGEWQSFDVTLIGRMITLDVNGQRVITNQEIPGITGGALDSHEGEPGPLYIQGDHGAVEYRNIVITPAK</sequence>
<dbReference type="Proteomes" id="UP000598271">
    <property type="component" value="Unassembled WGS sequence"/>
</dbReference>